<dbReference type="GeneID" id="59344988"/>
<feature type="compositionally biased region" description="Low complexity" evidence="1">
    <location>
        <begin position="306"/>
        <end position="318"/>
    </location>
</feature>
<reference evidence="2" key="1">
    <citation type="submission" date="2020-05" db="EMBL/GenBank/DDBJ databases">
        <title>Mycena genomes resolve the evolution of fungal bioluminescence.</title>
        <authorList>
            <person name="Tsai I.J."/>
        </authorList>
    </citation>
    <scope>NUCLEOTIDE SEQUENCE</scope>
    <source>
        <strain evidence="2">171206Taipei</strain>
    </source>
</reference>
<feature type="compositionally biased region" description="Low complexity" evidence="1">
    <location>
        <begin position="203"/>
        <end position="212"/>
    </location>
</feature>
<accession>A0A8H6W5B8</accession>
<comment type="caution">
    <text evidence="2">The sequence shown here is derived from an EMBL/GenBank/DDBJ whole genome shotgun (WGS) entry which is preliminary data.</text>
</comment>
<dbReference type="AlphaFoldDB" id="A0A8H6W5B8"/>
<evidence type="ECO:0000313" key="2">
    <source>
        <dbReference type="EMBL" id="KAF7303421.1"/>
    </source>
</evidence>
<sequence>MSRTPSSAQTLDVDGDLAAMLARLDGPGPRLSFDPAVSAAVQGQSSAPLDSRATKERGLLAKLKKRASMLLRRPPKTATGGSSHPRPPRLSLSLLASLSAPSRLPAYSTPCLPSQLHGHQPSAHSPPSTSSCGSASSRDASFSSQSSCAAPSRCTATRHSSAKRHTPLPKAKPAPRIPIPPIPTQRQRHPYVYGARPRSPGLTSKTKSSTSTEAFAHSRHSSVVLPPQLFHLPTATAAPRTPPRFRDRVQRSTGRSPPFAFHYPSSPTLGLPSSPPSSLASSTDSEWSDPGLWLASSLLGDAFTVSESAASPTSTDSAPPRPQTPLRRMTARPCASLRVLCAPGAGHRYRWRWLT</sequence>
<evidence type="ECO:0000256" key="1">
    <source>
        <dbReference type="SAM" id="MobiDB-lite"/>
    </source>
</evidence>
<feature type="compositionally biased region" description="Pro residues" evidence="1">
    <location>
        <begin position="170"/>
        <end position="183"/>
    </location>
</feature>
<feature type="region of interest" description="Disordered" evidence="1">
    <location>
        <begin position="64"/>
        <end position="90"/>
    </location>
</feature>
<protein>
    <submittedName>
        <fullName evidence="2">Uncharacterized protein</fullName>
    </submittedName>
</protein>
<feature type="region of interest" description="Disordered" evidence="1">
    <location>
        <begin position="109"/>
        <end position="220"/>
    </location>
</feature>
<evidence type="ECO:0000313" key="3">
    <source>
        <dbReference type="Proteomes" id="UP000636479"/>
    </source>
</evidence>
<feature type="region of interest" description="Disordered" evidence="1">
    <location>
        <begin position="234"/>
        <end position="284"/>
    </location>
</feature>
<name>A0A8H6W5B8_9AGAR</name>
<feature type="region of interest" description="Disordered" evidence="1">
    <location>
        <begin position="306"/>
        <end position="329"/>
    </location>
</feature>
<dbReference type="RefSeq" id="XP_037220393.1">
    <property type="nucleotide sequence ID" value="XM_037362472.1"/>
</dbReference>
<proteinExistence type="predicted"/>
<organism evidence="2 3">
    <name type="scientific">Mycena indigotica</name>
    <dbReference type="NCBI Taxonomy" id="2126181"/>
    <lineage>
        <taxon>Eukaryota</taxon>
        <taxon>Fungi</taxon>
        <taxon>Dikarya</taxon>
        <taxon>Basidiomycota</taxon>
        <taxon>Agaricomycotina</taxon>
        <taxon>Agaricomycetes</taxon>
        <taxon>Agaricomycetidae</taxon>
        <taxon>Agaricales</taxon>
        <taxon>Marasmiineae</taxon>
        <taxon>Mycenaceae</taxon>
        <taxon>Mycena</taxon>
    </lineage>
</organism>
<dbReference type="EMBL" id="JACAZF010000005">
    <property type="protein sequence ID" value="KAF7303421.1"/>
    <property type="molecule type" value="Genomic_DNA"/>
</dbReference>
<dbReference type="Proteomes" id="UP000636479">
    <property type="component" value="Unassembled WGS sequence"/>
</dbReference>
<feature type="compositionally biased region" description="Low complexity" evidence="1">
    <location>
        <begin position="121"/>
        <end position="152"/>
    </location>
</feature>
<keyword evidence="3" id="KW-1185">Reference proteome</keyword>
<gene>
    <name evidence="2" type="ORF">MIND_00570700</name>
</gene>
<feature type="compositionally biased region" description="Low complexity" evidence="1">
    <location>
        <begin position="264"/>
        <end position="284"/>
    </location>
</feature>